<keyword evidence="4 7" id="KW-0460">Magnesium</keyword>
<dbReference type="SUPFAM" id="SSF52540">
    <property type="entry name" value="P-loop containing nucleoside triphosphate hydrolases"/>
    <property type="match status" value="1"/>
</dbReference>
<dbReference type="InterPro" id="IPR004520">
    <property type="entry name" value="GTPase_MnmE"/>
</dbReference>
<evidence type="ECO:0000256" key="3">
    <source>
        <dbReference type="ARBA" id="ARBA00022741"/>
    </source>
</evidence>
<feature type="binding site" evidence="7">
    <location>
        <position position="262"/>
    </location>
    <ligand>
        <name>Mg(2+)</name>
        <dbReference type="ChEBI" id="CHEBI:18420"/>
    </ligand>
</feature>
<comment type="subunit">
    <text evidence="7">Homodimer. Heterotetramer of two MnmE and two MnmG subunits.</text>
</comment>
<keyword evidence="2 7" id="KW-0819">tRNA processing</keyword>
<evidence type="ECO:0000256" key="8">
    <source>
        <dbReference type="RuleBase" id="RU003313"/>
    </source>
</evidence>
<comment type="similarity">
    <text evidence="1 7 8">Belongs to the TRAFAC class TrmE-Era-EngA-EngB-Septin-like GTPase superfamily. TrmE GTPase family.</text>
</comment>
<dbReference type="EC" id="3.6.-.-" evidence="7"/>
<dbReference type="EMBL" id="JJMJ01000184">
    <property type="protein sequence ID" value="PPS21392.1"/>
    <property type="molecule type" value="Genomic_DNA"/>
</dbReference>
<dbReference type="NCBIfam" id="TIGR00231">
    <property type="entry name" value="small_GTP"/>
    <property type="match status" value="1"/>
</dbReference>
<keyword evidence="3 7" id="KW-0547">Nucleotide-binding</keyword>
<dbReference type="CDD" id="cd14858">
    <property type="entry name" value="TrmE_N"/>
    <property type="match status" value="1"/>
</dbReference>
<feature type="binding site" evidence="7">
    <location>
        <position position="241"/>
    </location>
    <ligand>
        <name>Mg(2+)</name>
        <dbReference type="ChEBI" id="CHEBI:18420"/>
    </ligand>
</feature>
<feature type="binding site" evidence="7">
    <location>
        <position position="256"/>
    </location>
    <ligand>
        <name>K(+)</name>
        <dbReference type="ChEBI" id="CHEBI:29103"/>
    </ligand>
</feature>
<evidence type="ECO:0000256" key="6">
    <source>
        <dbReference type="ARBA" id="ARBA00023134"/>
    </source>
</evidence>
<dbReference type="PANTHER" id="PTHR42714">
    <property type="entry name" value="TRNA MODIFICATION GTPASE GTPBP3"/>
    <property type="match status" value="1"/>
</dbReference>
<feature type="binding site" evidence="7">
    <location>
        <position position="237"/>
    </location>
    <ligand>
        <name>K(+)</name>
        <dbReference type="ChEBI" id="CHEBI:29103"/>
    </ligand>
</feature>
<evidence type="ECO:0000313" key="10">
    <source>
        <dbReference type="EMBL" id="PPS21392.1"/>
    </source>
</evidence>
<dbReference type="Gene3D" id="3.40.50.300">
    <property type="entry name" value="P-loop containing nucleotide triphosphate hydrolases"/>
    <property type="match status" value="1"/>
</dbReference>
<feature type="binding site" evidence="7">
    <location>
        <begin position="237"/>
        <end position="242"/>
    </location>
    <ligand>
        <name>GTP</name>
        <dbReference type="ChEBI" id="CHEBI:37565"/>
    </ligand>
</feature>
<reference evidence="10 11" key="1">
    <citation type="submission" date="2014-04" db="EMBL/GenBank/DDBJ databases">
        <title>Whole genome sequence of 'Brachyspira hampsonii' D13-03603F2.</title>
        <authorList>
            <person name="Patterson A.H."/>
            <person name="Chaban B."/>
            <person name="Fernando C."/>
            <person name="Harding J.C."/>
            <person name="Hill J.E."/>
        </authorList>
    </citation>
    <scope>NUCLEOTIDE SEQUENCE [LARGE SCALE GENOMIC DNA]</scope>
    <source>
        <strain evidence="10 11">D13-03603F2</strain>
    </source>
</reference>
<dbReference type="PROSITE" id="PS51709">
    <property type="entry name" value="G_TRME"/>
    <property type="match status" value="1"/>
</dbReference>
<comment type="cofactor">
    <cofactor evidence="7">
        <name>K(+)</name>
        <dbReference type="ChEBI" id="CHEBI:29103"/>
    </cofactor>
    <text evidence="7">Binds 1 potassium ion per subunit.</text>
</comment>
<dbReference type="InterPro" id="IPR031168">
    <property type="entry name" value="G_TrmE"/>
</dbReference>
<dbReference type="RefSeq" id="WP_104618891.1">
    <property type="nucleotide sequence ID" value="NZ_JJMJ01000184.1"/>
</dbReference>
<feature type="binding site" evidence="7">
    <location>
        <position position="258"/>
    </location>
    <ligand>
        <name>K(+)</name>
        <dbReference type="ChEBI" id="CHEBI:29103"/>
    </ligand>
</feature>
<comment type="subcellular location">
    <subcellularLocation>
        <location evidence="7">Cytoplasm</location>
    </subcellularLocation>
</comment>
<dbReference type="CDD" id="cd04164">
    <property type="entry name" value="trmE"/>
    <property type="match status" value="1"/>
</dbReference>
<dbReference type="InterPro" id="IPR027266">
    <property type="entry name" value="TrmE/GcvT-like"/>
</dbReference>
<evidence type="ECO:0000256" key="2">
    <source>
        <dbReference type="ARBA" id="ARBA00022694"/>
    </source>
</evidence>
<sequence>MNEYDIKDTIAALSTPYSKSALALIRMSGSKALEIASKICFYAGDENKNITKFEHRKSYYALVKDENNTPIDELIVLSTLAPNTFTSENTIEFISHGSIVVIDSILNLLIKNGARAANRGEFTYRAYINGRIGISEAEAIHDLIDSNNRLMAEASIYKMRGRLTREIDKLRDNIKNSLMLVYGELDFPEDDTETFSYDKLIENFINIKKDIENILYNSSRVENLINGIKVAILGRVNAGKSSIFNMILDKNRAIVSNIAGTTRDFLSENIYIDNIPFYLMDTAGFHKEADNDIELEGIERAKKCAYEANIILAVFDSSRNADENDINLIEFLTTLKDKNIIYILNKSDEEKKFDYNIDSNNIITISTKTKEGKDKLIKELKNYVNDSDIDIFNKESYVNNRERGYLEKGLKQLDICIEKSKMSFSLDEVAEEMNILNNILGNVSGKIDAEEVINEIFANFCIGK</sequence>
<accession>A0ABX5B5E0</accession>
<evidence type="ECO:0000256" key="4">
    <source>
        <dbReference type="ARBA" id="ARBA00022842"/>
    </source>
</evidence>
<keyword evidence="6 7" id="KW-0342">GTP-binding</keyword>
<dbReference type="PANTHER" id="PTHR42714:SF2">
    <property type="entry name" value="TRNA MODIFICATION GTPASE GTPBP3, MITOCHONDRIAL"/>
    <property type="match status" value="1"/>
</dbReference>
<dbReference type="InterPro" id="IPR006073">
    <property type="entry name" value="GTP-bd"/>
</dbReference>
<feature type="domain" description="TrmE-type G" evidence="9">
    <location>
        <begin position="227"/>
        <end position="385"/>
    </location>
</feature>
<feature type="binding site" evidence="7">
    <location>
        <position position="464"/>
    </location>
    <ligand>
        <name>(6S)-5-formyl-5,6,7,8-tetrahydrofolate</name>
        <dbReference type="ChEBI" id="CHEBI:57457"/>
    </ligand>
</feature>
<evidence type="ECO:0000313" key="11">
    <source>
        <dbReference type="Proteomes" id="UP000238924"/>
    </source>
</evidence>
<dbReference type="Pfam" id="PF12631">
    <property type="entry name" value="MnmE_helical"/>
    <property type="match status" value="1"/>
</dbReference>
<dbReference type="InterPro" id="IPR027417">
    <property type="entry name" value="P-loop_NTPase"/>
</dbReference>
<dbReference type="InterPro" id="IPR005225">
    <property type="entry name" value="Small_GTP-bd"/>
</dbReference>
<feature type="binding site" evidence="7">
    <location>
        <begin position="281"/>
        <end position="284"/>
    </location>
    <ligand>
        <name>GTP</name>
        <dbReference type="ChEBI" id="CHEBI:37565"/>
    </ligand>
</feature>
<keyword evidence="11" id="KW-1185">Reference proteome</keyword>
<feature type="binding site" evidence="7">
    <location>
        <position position="131"/>
    </location>
    <ligand>
        <name>(6S)-5-formyl-5,6,7,8-tetrahydrofolate</name>
        <dbReference type="ChEBI" id="CHEBI:57457"/>
    </ligand>
</feature>
<keyword evidence="5 7" id="KW-0630">Potassium</keyword>
<comment type="caution">
    <text evidence="7">Lacks conserved residue(s) required for the propagation of feature annotation.</text>
</comment>
<comment type="function">
    <text evidence="7">Exhibits a very high intrinsic GTPase hydrolysis rate. Involved in the addition of a carboxymethylaminomethyl (cmnm) group at the wobble position (U34) of certain tRNAs, forming tRNA-cmnm(5)s(2)U34.</text>
</comment>
<dbReference type="Gene3D" id="1.20.120.430">
    <property type="entry name" value="tRNA modification GTPase MnmE domain 2"/>
    <property type="match status" value="1"/>
</dbReference>
<protein>
    <recommendedName>
        <fullName evidence="7">tRNA modification GTPase MnmE</fullName>
        <ecNumber evidence="7">3.6.-.-</ecNumber>
    </recommendedName>
</protein>
<proteinExistence type="inferred from homology"/>
<keyword evidence="7" id="KW-0378">Hydrolase</keyword>
<evidence type="ECO:0000259" key="9">
    <source>
        <dbReference type="PROSITE" id="PS51709"/>
    </source>
</evidence>
<feature type="binding site" evidence="7">
    <location>
        <position position="261"/>
    </location>
    <ligand>
        <name>K(+)</name>
        <dbReference type="ChEBI" id="CHEBI:29103"/>
    </ligand>
</feature>
<feature type="binding site" evidence="7">
    <location>
        <position position="92"/>
    </location>
    <ligand>
        <name>(6S)-5-formyl-5,6,7,8-tetrahydrofolate</name>
        <dbReference type="ChEBI" id="CHEBI:57457"/>
    </ligand>
</feature>
<dbReference type="Pfam" id="PF10396">
    <property type="entry name" value="TrmE_N"/>
    <property type="match status" value="1"/>
</dbReference>
<dbReference type="InterPro" id="IPR018948">
    <property type="entry name" value="GTP-bd_TrmE_N"/>
</dbReference>
<dbReference type="Gene3D" id="3.30.1360.120">
    <property type="entry name" value="Probable tRNA modification gtpase trme, domain 1"/>
    <property type="match status" value="1"/>
</dbReference>
<organism evidence="10 11">
    <name type="scientific">Brachyspira murdochii</name>
    <dbReference type="NCBI Taxonomy" id="84378"/>
    <lineage>
        <taxon>Bacteria</taxon>
        <taxon>Pseudomonadati</taxon>
        <taxon>Spirochaetota</taxon>
        <taxon>Spirochaetia</taxon>
        <taxon>Brachyspirales</taxon>
        <taxon>Brachyspiraceae</taxon>
        <taxon>Brachyspira</taxon>
    </lineage>
</organism>
<keyword evidence="7" id="KW-0963">Cytoplasm</keyword>
<comment type="caution">
    <text evidence="10">The sequence shown here is derived from an EMBL/GenBank/DDBJ whole genome shotgun (WGS) entry which is preliminary data.</text>
</comment>
<keyword evidence="7" id="KW-0479">Metal-binding</keyword>
<dbReference type="HAMAP" id="MF_00379">
    <property type="entry name" value="GTPase_MnmE"/>
    <property type="match status" value="1"/>
</dbReference>
<name>A0ABX5B5E0_9SPIR</name>
<dbReference type="Pfam" id="PF01926">
    <property type="entry name" value="MMR_HSR1"/>
    <property type="match status" value="1"/>
</dbReference>
<dbReference type="Proteomes" id="UP000238924">
    <property type="component" value="Unassembled WGS sequence"/>
</dbReference>
<dbReference type="InterPro" id="IPR027368">
    <property type="entry name" value="MnmE_dom2"/>
</dbReference>
<dbReference type="NCBIfam" id="TIGR00450">
    <property type="entry name" value="mnmE_trmE_thdF"/>
    <property type="match status" value="1"/>
</dbReference>
<gene>
    <name evidence="7" type="primary">mnmE</name>
    <name evidence="7" type="synonym">trmE</name>
    <name evidence="10" type="ORF">DJ52_11095</name>
</gene>
<evidence type="ECO:0000256" key="7">
    <source>
        <dbReference type="HAMAP-Rule" id="MF_00379"/>
    </source>
</evidence>
<evidence type="ECO:0000256" key="5">
    <source>
        <dbReference type="ARBA" id="ARBA00022958"/>
    </source>
</evidence>
<evidence type="ECO:0000256" key="1">
    <source>
        <dbReference type="ARBA" id="ARBA00011043"/>
    </source>
</evidence>
<feature type="binding site" evidence="7">
    <location>
        <position position="26"/>
    </location>
    <ligand>
        <name>(6S)-5-formyl-5,6,7,8-tetrahydrofolate</name>
        <dbReference type="ChEBI" id="CHEBI:57457"/>
    </ligand>
</feature>
<dbReference type="InterPro" id="IPR025867">
    <property type="entry name" value="MnmE_helical"/>
</dbReference>
<feature type="binding site" evidence="7">
    <location>
        <begin position="256"/>
        <end position="262"/>
    </location>
    <ligand>
        <name>GTP</name>
        <dbReference type="ChEBI" id="CHEBI:37565"/>
    </ligand>
</feature>